<dbReference type="AlphaFoldDB" id="H3ALL8"/>
<keyword evidence="4 5" id="KW-0472">Membrane</keyword>
<dbReference type="InterPro" id="IPR035952">
    <property type="entry name" value="Rhomboid-like_sf"/>
</dbReference>
<dbReference type="InterPro" id="IPR009060">
    <property type="entry name" value="UBA-like_sf"/>
</dbReference>
<dbReference type="PANTHER" id="PTHR43066">
    <property type="entry name" value="RHOMBOID-RELATED PROTEIN"/>
    <property type="match status" value="1"/>
</dbReference>
<dbReference type="HOGENOM" id="CLU_060547_0_0_1"/>
<evidence type="ECO:0000256" key="1">
    <source>
        <dbReference type="ARBA" id="ARBA00004141"/>
    </source>
</evidence>
<evidence type="ECO:0000259" key="6">
    <source>
        <dbReference type="Pfam" id="PF01694"/>
    </source>
</evidence>
<dbReference type="Bgee" id="ENSLACG00000009286">
    <property type="expression patterns" value="Expressed in chordate pharynx and 4 other cell types or tissues"/>
</dbReference>
<reference evidence="8" key="1">
    <citation type="submission" date="2011-08" db="EMBL/GenBank/DDBJ databases">
        <title>The draft genome of Latimeria chalumnae.</title>
        <authorList>
            <person name="Di Palma F."/>
            <person name="Alfoldi J."/>
            <person name="Johnson J."/>
            <person name="Berlin A."/>
            <person name="Gnerre S."/>
            <person name="Jaffe D."/>
            <person name="MacCallum I."/>
            <person name="Young S."/>
            <person name="Walker B.J."/>
            <person name="Lander E."/>
            <person name="Lindblad-Toh K."/>
        </authorList>
    </citation>
    <scope>NUCLEOTIDE SEQUENCE [LARGE SCALE GENOMIC DNA]</scope>
    <source>
        <strain evidence="8">Wild caught</strain>
    </source>
</reference>
<dbReference type="STRING" id="7897.ENSLACP00000010539"/>
<dbReference type="SUPFAM" id="SSF144091">
    <property type="entry name" value="Rhomboid-like"/>
    <property type="match status" value="1"/>
</dbReference>
<dbReference type="Gene3D" id="1.20.1540.10">
    <property type="entry name" value="Rhomboid-like"/>
    <property type="match status" value="1"/>
</dbReference>
<sequence>MRLTGRFFSMIYGGHKVPVGTFSCILLICILWLTDANESMALKPDMVLQHFQVPTVHRLLTYGLCHSDLFSLLLNVLMLFLLGRQHEWQLGTITFLYLTLFCTALPAVLYILVAKLLSFRPLAVCGFTTAQITMQCSQLRTRNMPILGPVPVVIIPFLLLLLAYLFLPDSSLFIYLCGVGIGLAYPARVFSCLKLSDYRLEKLERLTVCKLLRNNPVLIFTSSRKDQLPVTDPAKRRSPCKVLKFSCLGTWCLWSNSELLVVLERGRGTSKEAALREDESESEGLLRNFSFLTDEELLNVGILTSLQESGMETDVKVEVPKSSVPSLRLQQLEKMGFPTDKAVVALAAAGKLEGAISLLIKNDIGDAAVVTTKGRPSTS</sequence>
<evidence type="ECO:0000256" key="3">
    <source>
        <dbReference type="ARBA" id="ARBA00022989"/>
    </source>
</evidence>
<dbReference type="OMA" id="CIGHNYH"/>
<feature type="transmembrane region" description="Helical" evidence="5">
    <location>
        <begin position="146"/>
        <end position="167"/>
    </location>
</feature>
<dbReference type="SUPFAM" id="SSF46934">
    <property type="entry name" value="UBA-like"/>
    <property type="match status" value="1"/>
</dbReference>
<name>H3ALL8_LATCH</name>
<dbReference type="InterPro" id="IPR022764">
    <property type="entry name" value="Peptidase_S54_rhomboid_dom"/>
</dbReference>
<dbReference type="eggNOG" id="KOG2632">
    <property type="taxonomic scope" value="Eukaryota"/>
</dbReference>
<evidence type="ECO:0000256" key="4">
    <source>
        <dbReference type="ARBA" id="ARBA00023136"/>
    </source>
</evidence>
<dbReference type="Proteomes" id="UP000008672">
    <property type="component" value="Unassembled WGS sequence"/>
</dbReference>
<dbReference type="Ensembl" id="ENSLACT00000010618.1">
    <property type="protein sequence ID" value="ENSLACP00000010539.1"/>
    <property type="gene ID" value="ENSLACG00000009286.1"/>
</dbReference>
<dbReference type="FunCoup" id="H3ALL8">
    <property type="interactions" value="496"/>
</dbReference>
<proteinExistence type="predicted"/>
<dbReference type="GeneTree" id="ENSGT00390000013711"/>
<dbReference type="InParanoid" id="H3ALL8"/>
<reference evidence="7" key="2">
    <citation type="submission" date="2025-08" db="UniProtKB">
        <authorList>
            <consortium name="Ensembl"/>
        </authorList>
    </citation>
    <scope>IDENTIFICATION</scope>
</reference>
<feature type="transmembrane region" description="Helical" evidence="5">
    <location>
        <begin position="173"/>
        <end position="193"/>
    </location>
</feature>
<protein>
    <submittedName>
        <fullName evidence="7">Rhomboid domain containing 3</fullName>
    </submittedName>
</protein>
<evidence type="ECO:0000313" key="7">
    <source>
        <dbReference type="Ensembl" id="ENSLACP00000010539.1"/>
    </source>
</evidence>
<keyword evidence="8" id="KW-1185">Reference proteome</keyword>
<dbReference type="GO" id="GO:0016020">
    <property type="term" value="C:membrane"/>
    <property type="evidence" value="ECO:0007669"/>
    <property type="project" value="UniProtKB-SubCell"/>
</dbReference>
<dbReference type="Gene3D" id="1.10.8.10">
    <property type="entry name" value="DNA helicase RuvA subunit, C-terminal domain"/>
    <property type="match status" value="1"/>
</dbReference>
<evidence type="ECO:0000313" key="8">
    <source>
        <dbReference type="Proteomes" id="UP000008672"/>
    </source>
</evidence>
<dbReference type="PANTHER" id="PTHR43066:SF16">
    <property type="entry name" value="RHOMBOID DOMAIN-CONTAINING PROTEIN 3"/>
    <property type="match status" value="1"/>
</dbReference>
<accession>H3ALL8</accession>
<feature type="domain" description="Peptidase S54 rhomboid" evidence="6">
    <location>
        <begin position="56"/>
        <end position="189"/>
    </location>
</feature>
<organism evidence="7 8">
    <name type="scientific">Latimeria chalumnae</name>
    <name type="common">Coelacanth</name>
    <dbReference type="NCBI Taxonomy" id="7897"/>
    <lineage>
        <taxon>Eukaryota</taxon>
        <taxon>Metazoa</taxon>
        <taxon>Chordata</taxon>
        <taxon>Craniata</taxon>
        <taxon>Vertebrata</taxon>
        <taxon>Euteleostomi</taxon>
        <taxon>Coelacanthiformes</taxon>
        <taxon>Coelacanthidae</taxon>
        <taxon>Latimeria</taxon>
    </lineage>
</organism>
<feature type="transmembrane region" description="Helical" evidence="5">
    <location>
        <begin position="60"/>
        <end position="82"/>
    </location>
</feature>
<gene>
    <name evidence="7" type="primary">RHBDD3</name>
</gene>
<evidence type="ECO:0000256" key="2">
    <source>
        <dbReference type="ARBA" id="ARBA00022692"/>
    </source>
</evidence>
<dbReference type="Pfam" id="PF01694">
    <property type="entry name" value="Rhomboid"/>
    <property type="match status" value="1"/>
</dbReference>
<reference evidence="7" key="3">
    <citation type="submission" date="2025-09" db="UniProtKB">
        <authorList>
            <consortium name="Ensembl"/>
        </authorList>
    </citation>
    <scope>IDENTIFICATION</scope>
</reference>
<dbReference type="GO" id="GO:0004252">
    <property type="term" value="F:serine-type endopeptidase activity"/>
    <property type="evidence" value="ECO:0007669"/>
    <property type="project" value="InterPro"/>
</dbReference>
<dbReference type="EMBL" id="AFYH01201816">
    <property type="status" value="NOT_ANNOTATED_CDS"/>
    <property type="molecule type" value="Genomic_DNA"/>
</dbReference>
<evidence type="ECO:0000256" key="5">
    <source>
        <dbReference type="SAM" id="Phobius"/>
    </source>
</evidence>
<keyword evidence="2 5" id="KW-0812">Transmembrane</keyword>
<keyword evidence="3 5" id="KW-1133">Transmembrane helix</keyword>
<comment type="subcellular location">
    <subcellularLocation>
        <location evidence="1">Membrane</location>
        <topology evidence="1">Multi-pass membrane protein</topology>
    </subcellularLocation>
</comment>
<feature type="transmembrane region" description="Helical" evidence="5">
    <location>
        <begin position="94"/>
        <end position="112"/>
    </location>
</feature>